<dbReference type="InterPro" id="IPR011004">
    <property type="entry name" value="Trimer_LpxA-like_sf"/>
</dbReference>
<dbReference type="PANTHER" id="PTHR43300">
    <property type="entry name" value="ACETYLTRANSFERASE"/>
    <property type="match status" value="1"/>
</dbReference>
<protein>
    <recommendedName>
        <fullName evidence="5">PglD N-terminal domain-containing protein</fullName>
    </recommendedName>
</protein>
<dbReference type="InterPro" id="IPR041561">
    <property type="entry name" value="PglD_N"/>
</dbReference>
<dbReference type="AlphaFoldDB" id="A0A101FYT2"/>
<keyword evidence="2" id="KW-0677">Repeat</keyword>
<evidence type="ECO:0000256" key="2">
    <source>
        <dbReference type="ARBA" id="ARBA00022737"/>
    </source>
</evidence>
<dbReference type="Gene3D" id="3.40.50.20">
    <property type="match status" value="1"/>
</dbReference>
<evidence type="ECO:0000259" key="5">
    <source>
        <dbReference type="Pfam" id="PF17836"/>
    </source>
</evidence>
<dbReference type="PANTHER" id="PTHR43300:SF7">
    <property type="entry name" value="UDP-N-ACETYLBACILLOSAMINE N-ACETYLTRANSFERASE"/>
    <property type="match status" value="1"/>
</dbReference>
<dbReference type="CDD" id="cd03360">
    <property type="entry name" value="LbH_AT_putative"/>
    <property type="match status" value="1"/>
</dbReference>
<dbReference type="EMBL" id="LGFU01000005">
    <property type="protein sequence ID" value="KUK46859.1"/>
    <property type="molecule type" value="Genomic_DNA"/>
</dbReference>
<reference evidence="6 7" key="1">
    <citation type="journal article" date="2015" name="MBio">
        <title>Genome-Resolved Metagenomic Analysis Reveals Roles for Candidate Phyla and Other Microbial Community Members in Biogeochemical Transformations in Oil Reservoirs.</title>
        <authorList>
            <person name="Hu P."/>
            <person name="Tom L."/>
            <person name="Singh A."/>
            <person name="Thomas B.C."/>
            <person name="Baker B.J."/>
            <person name="Piceno Y.M."/>
            <person name="Andersen G.L."/>
            <person name="Banfield J.F."/>
        </authorList>
    </citation>
    <scope>NUCLEOTIDE SEQUENCE [LARGE SCALE GENOMIC DNA]</scope>
    <source>
        <strain evidence="6">46_16</strain>
    </source>
</reference>
<dbReference type="Pfam" id="PF17836">
    <property type="entry name" value="PglD_N"/>
    <property type="match status" value="1"/>
</dbReference>
<evidence type="ECO:0000313" key="6">
    <source>
        <dbReference type="EMBL" id="KUK46859.1"/>
    </source>
</evidence>
<evidence type="ECO:0000256" key="4">
    <source>
        <dbReference type="PIRSR" id="PIRSR620019-2"/>
    </source>
</evidence>
<dbReference type="InterPro" id="IPR020019">
    <property type="entry name" value="AcTrfase_PglD-like"/>
</dbReference>
<gene>
    <name evidence="6" type="ORF">XD73_0263</name>
</gene>
<feature type="site" description="Increases basicity of active site His" evidence="3">
    <location>
        <position position="153"/>
    </location>
</feature>
<dbReference type="SUPFAM" id="SSF51161">
    <property type="entry name" value="Trimeric LpxA-like enzymes"/>
    <property type="match status" value="1"/>
</dbReference>
<dbReference type="Gene3D" id="2.160.10.10">
    <property type="entry name" value="Hexapeptide repeat proteins"/>
    <property type="match status" value="1"/>
</dbReference>
<dbReference type="GO" id="GO:0016740">
    <property type="term" value="F:transferase activity"/>
    <property type="evidence" value="ECO:0007669"/>
    <property type="project" value="UniProtKB-KW"/>
</dbReference>
<keyword evidence="1" id="KW-0808">Transferase</keyword>
<evidence type="ECO:0000256" key="1">
    <source>
        <dbReference type="ARBA" id="ARBA00022679"/>
    </source>
</evidence>
<comment type="caution">
    <text evidence="6">The sequence shown here is derived from an EMBL/GenBank/DDBJ whole genome shotgun (WGS) entry which is preliminary data.</text>
</comment>
<feature type="domain" description="PglD N-terminal" evidence="5">
    <location>
        <begin position="15"/>
        <end position="96"/>
    </location>
</feature>
<dbReference type="Proteomes" id="UP000064249">
    <property type="component" value="Unassembled WGS sequence"/>
</dbReference>
<dbReference type="InterPro" id="IPR050179">
    <property type="entry name" value="Trans_hexapeptide_repeat"/>
</dbReference>
<name>A0A101FYT2_9CHLR</name>
<feature type="binding site" evidence="4">
    <location>
        <position position="85"/>
    </location>
    <ligand>
        <name>substrate</name>
    </ligand>
</feature>
<accession>A0A101FYT2</accession>
<dbReference type="PROSITE" id="PS00101">
    <property type="entry name" value="HEXAPEP_TRANSFERASES"/>
    <property type="match status" value="1"/>
</dbReference>
<organism evidence="6 7">
    <name type="scientific">Anaerolinea thermophila</name>
    <dbReference type="NCBI Taxonomy" id="167964"/>
    <lineage>
        <taxon>Bacteria</taxon>
        <taxon>Bacillati</taxon>
        <taxon>Chloroflexota</taxon>
        <taxon>Anaerolineae</taxon>
        <taxon>Anaerolineales</taxon>
        <taxon>Anaerolineaceae</taxon>
        <taxon>Anaerolinea</taxon>
    </lineage>
</organism>
<evidence type="ECO:0000313" key="7">
    <source>
        <dbReference type="Proteomes" id="UP000064249"/>
    </source>
</evidence>
<dbReference type="InterPro" id="IPR018357">
    <property type="entry name" value="Hexapep_transf_CS"/>
</dbReference>
<sequence>MDKIKRPEFEYDPTRVIIYGGGGLSKMVIEAVRVLGCYTIEGIVDDSMAKGTDVIGSPVLGGAEVLPDLYARGIRMAVNSVGGIGNYEVRLNVFTTLAEAGFVCPAIVHPTAHVDPSARLAAGVLVLAQSYVSGNARIGMGTLINNSVVVSHDNVLGSCVNLSPGATLAGDVIIDDYAQLGMNVNVNIGVHIGQYARIANGATIKADVPENGRVYAGMVWPPREQSKPRTV</sequence>
<proteinExistence type="predicted"/>
<feature type="active site" description="Proton acceptor" evidence="3">
    <location>
        <position position="152"/>
    </location>
</feature>
<evidence type="ECO:0000256" key="3">
    <source>
        <dbReference type="PIRSR" id="PIRSR620019-1"/>
    </source>
</evidence>